<accession>A0A0V0HC48</accession>
<keyword evidence="1" id="KW-1133">Transmembrane helix</keyword>
<dbReference type="EMBL" id="GEDG01022523">
    <property type="protein sequence ID" value="JAP17440.1"/>
    <property type="molecule type" value="Transcribed_RNA"/>
</dbReference>
<keyword evidence="1" id="KW-0472">Membrane</keyword>
<evidence type="ECO:0000313" key="2">
    <source>
        <dbReference type="EMBL" id="JAP17440.1"/>
    </source>
</evidence>
<proteinExistence type="predicted"/>
<name>A0A0V0HC48_SOLCH</name>
<organism evidence="2">
    <name type="scientific">Solanum chacoense</name>
    <name type="common">Chaco potato</name>
    <dbReference type="NCBI Taxonomy" id="4108"/>
    <lineage>
        <taxon>Eukaryota</taxon>
        <taxon>Viridiplantae</taxon>
        <taxon>Streptophyta</taxon>
        <taxon>Embryophyta</taxon>
        <taxon>Tracheophyta</taxon>
        <taxon>Spermatophyta</taxon>
        <taxon>Magnoliopsida</taxon>
        <taxon>eudicotyledons</taxon>
        <taxon>Gunneridae</taxon>
        <taxon>Pentapetalae</taxon>
        <taxon>asterids</taxon>
        <taxon>lamiids</taxon>
        <taxon>Solanales</taxon>
        <taxon>Solanaceae</taxon>
        <taxon>Solanoideae</taxon>
        <taxon>Solaneae</taxon>
        <taxon>Solanum</taxon>
    </lineage>
</organism>
<keyword evidence="1" id="KW-0812">Transmembrane</keyword>
<sequence length="124" mass="13262">MFKYQAFISLSATTRSEGLEKLTNPYPLVLPVGLSLTTLAMLKEGNLENAFDKTSSFTSFPRLPQNSRKSFSGHSARVGSSQVCPAAFRGTAFFFTSAFCSISLLASAAFTFLIASGVIVCATL</sequence>
<protein>
    <submittedName>
        <fullName evidence="2">Putative ovule protein</fullName>
    </submittedName>
</protein>
<dbReference type="AlphaFoldDB" id="A0A0V0HC48"/>
<reference evidence="2" key="1">
    <citation type="submission" date="2015-12" db="EMBL/GenBank/DDBJ databases">
        <title>Gene expression during late stages of embryo sac development: a critical building block for successful pollen-pistil interactions.</title>
        <authorList>
            <person name="Liu Y."/>
            <person name="Joly V."/>
            <person name="Sabar M."/>
            <person name="Matton D.P."/>
        </authorList>
    </citation>
    <scope>NUCLEOTIDE SEQUENCE</scope>
</reference>
<evidence type="ECO:0000256" key="1">
    <source>
        <dbReference type="SAM" id="Phobius"/>
    </source>
</evidence>
<feature type="transmembrane region" description="Helical" evidence="1">
    <location>
        <begin position="92"/>
        <end position="122"/>
    </location>
</feature>